<sequence length="787" mass="86652">MADPPRPQSIYRVQSTASEHNSLYPIQSAQSSLSSFTSYFGASTIGPNDDERPSSGTDLHSPVPKITKAFAPYVPIVASKDANGLAKRKGFASMFDLIRPFGADIESKVSYKDIHGQANTLDNFNLNFLEMGPASNLINYGQSDVQRPGLAPPSTIYAPGGDLVALERQIENEMHLAGENLSQSMNGADQFCSKTGSGSYYDSFFTSLLAGLPTSPHESFSHPVASCIIITSHNETPIETLVALYKSSSEQLPAYIDPGFLRYYVLVHDEDEHDLDKSLALFARMKNSFGIHCYMLRLTSRSVTLDDDAVLEVPEFSRKSAPERLRSKWHGSRMNSQFLNNSGDGDDVNGKVRYIPYVDHTGLVSLVREMVTQSIVPYMERCIHIWNEQVAAPRRGLAGRFFKAGRSLWGSSRSATPVHGNGNYDPTTSSYPPNSPEAQLRKLADFAFMLRDWKTANSVYDMLRKDYSNDKAWKHHAGAQEMFVVSQLLIPGPITTRMRAETIEPTLDSALYGYLSRCSAPFSALRAMLLTAELLRIRPGGAIDDAAKWIMRIMESNLVGEMTRALLVERTSYCFANGETESAKTEPDAVSTNYTGTRKRKAAFWSVLAAEHWSTISKHRLARHAITEALKVYGNSEWIAIQGTLNLLKAETGLVDEYHLTPPVPTDTKGPQTPRASQKGVEERQATAPTLPKHDTAEAQPGSKQETPELPDEDDTTTLAQSTVPNTENLNLDGPVVADSDTENATVPTPESITDIATREEQGRVTTTPSGKIGGEEEEIKDPLRID</sequence>
<dbReference type="InterPro" id="IPR024420">
    <property type="entry name" value="TRAPP_III_complex_Trs85"/>
</dbReference>
<dbReference type="Pfam" id="PF12739">
    <property type="entry name" value="TRAPPC-Trs85"/>
    <property type="match status" value="1"/>
</dbReference>
<dbReference type="eggNOG" id="KOG1938">
    <property type="taxonomic scope" value="Eukaryota"/>
</dbReference>
<feature type="region of interest" description="Disordered" evidence="1">
    <location>
        <begin position="659"/>
        <end position="787"/>
    </location>
</feature>
<evidence type="ECO:0008006" key="4">
    <source>
        <dbReference type="Google" id="ProtNLM"/>
    </source>
</evidence>
<dbReference type="VEuPathDB" id="FungiDB:TAPDE_002764"/>
<keyword evidence="3" id="KW-1185">Reference proteome</keyword>
<name>R4XH17_TAPDE</name>
<comment type="caution">
    <text evidence="2">The sequence shown here is derived from an EMBL/GenBank/DDBJ whole genome shotgun (WGS) entry which is preliminary data.</text>
</comment>
<feature type="compositionally biased region" description="Polar residues" evidence="1">
    <location>
        <begin position="743"/>
        <end position="752"/>
    </location>
</feature>
<feature type="compositionally biased region" description="Polar residues" evidence="1">
    <location>
        <begin position="720"/>
        <end position="730"/>
    </location>
</feature>
<proteinExistence type="predicted"/>
<dbReference type="STRING" id="1097556.R4XH17"/>
<evidence type="ECO:0000313" key="3">
    <source>
        <dbReference type="Proteomes" id="UP000013776"/>
    </source>
</evidence>
<feature type="region of interest" description="Disordered" evidence="1">
    <location>
        <begin position="413"/>
        <end position="434"/>
    </location>
</feature>
<evidence type="ECO:0000256" key="1">
    <source>
        <dbReference type="SAM" id="MobiDB-lite"/>
    </source>
</evidence>
<evidence type="ECO:0000313" key="2">
    <source>
        <dbReference type="EMBL" id="CCG82666.1"/>
    </source>
</evidence>
<protein>
    <recommendedName>
        <fullName evidence="4">TRAPP complex protein TRS85</fullName>
    </recommendedName>
</protein>
<dbReference type="EMBL" id="CAHR02000095">
    <property type="protein sequence ID" value="CCG82666.1"/>
    <property type="molecule type" value="Genomic_DNA"/>
</dbReference>
<dbReference type="PANTHER" id="PTHR12975">
    <property type="entry name" value="TRANSPORT PROTEIN TRAPP"/>
    <property type="match status" value="1"/>
</dbReference>
<dbReference type="AlphaFoldDB" id="R4XH17"/>
<dbReference type="Proteomes" id="UP000013776">
    <property type="component" value="Unassembled WGS sequence"/>
</dbReference>
<dbReference type="OrthoDB" id="203724at2759"/>
<accession>R4XH17</accession>
<gene>
    <name evidence="2" type="ORF">TAPDE_002764</name>
</gene>
<dbReference type="PANTHER" id="PTHR12975:SF6">
    <property type="entry name" value="TRAFFICKING PROTEIN PARTICLE COMPLEX SUBUNIT 8"/>
    <property type="match status" value="1"/>
</dbReference>
<organism evidence="2 3">
    <name type="scientific">Taphrina deformans (strain PYCC 5710 / ATCC 11124 / CBS 356.35 / IMI 108563 / JCM 9778 / NBRC 8474)</name>
    <name type="common">Peach leaf curl fungus</name>
    <name type="synonym">Lalaria deformans</name>
    <dbReference type="NCBI Taxonomy" id="1097556"/>
    <lineage>
        <taxon>Eukaryota</taxon>
        <taxon>Fungi</taxon>
        <taxon>Dikarya</taxon>
        <taxon>Ascomycota</taxon>
        <taxon>Taphrinomycotina</taxon>
        <taxon>Taphrinomycetes</taxon>
        <taxon>Taphrinales</taxon>
        <taxon>Taphrinaceae</taxon>
        <taxon>Taphrina</taxon>
    </lineage>
</organism>
<dbReference type="GO" id="GO:1990072">
    <property type="term" value="C:TRAPPIII protein complex"/>
    <property type="evidence" value="ECO:0007669"/>
    <property type="project" value="TreeGrafter"/>
</dbReference>
<reference evidence="2 3" key="1">
    <citation type="journal article" date="2013" name="MBio">
        <title>Genome sequencing of the plant pathogen Taphrina deformans, the causal agent of peach leaf curl.</title>
        <authorList>
            <person name="Cisse O.H."/>
            <person name="Almeida J.M.G.C.F."/>
            <person name="Fonseca A."/>
            <person name="Kumar A.A."/>
            <person name="Salojaervi J."/>
            <person name="Overmyer K."/>
            <person name="Hauser P.M."/>
            <person name="Pagni M."/>
        </authorList>
    </citation>
    <scope>NUCLEOTIDE SEQUENCE [LARGE SCALE GENOMIC DNA]</scope>
    <source>
        <strain evidence="3">PYCC 5710 / ATCC 11124 / CBS 356.35 / IMI 108563 / JCM 9778 / NBRC 8474</strain>
    </source>
</reference>